<gene>
    <name evidence="6" type="ORF">LVJ83_05815</name>
</gene>
<keyword evidence="7" id="KW-1185">Reference proteome</keyword>
<keyword evidence="2" id="KW-1003">Cell membrane</keyword>
<name>A0ABY4E2R6_9NEIS</name>
<dbReference type="InterPro" id="IPR050093">
    <property type="entry name" value="ABC_SmlMolc_Importer"/>
</dbReference>
<evidence type="ECO:0000256" key="3">
    <source>
        <dbReference type="ARBA" id="ARBA00022741"/>
    </source>
</evidence>
<dbReference type="InterPro" id="IPR003439">
    <property type="entry name" value="ABC_transporter-like_ATP-bd"/>
</dbReference>
<keyword evidence="3" id="KW-0547">Nucleotide-binding</keyword>
<dbReference type="InterPro" id="IPR027417">
    <property type="entry name" value="P-loop_NTPase"/>
</dbReference>
<dbReference type="PROSITE" id="PS50893">
    <property type="entry name" value="ABC_TRANSPORTER_2"/>
    <property type="match status" value="1"/>
</dbReference>
<keyword evidence="1" id="KW-0813">Transport</keyword>
<evidence type="ECO:0000256" key="4">
    <source>
        <dbReference type="ARBA" id="ARBA00022840"/>
    </source>
</evidence>
<protein>
    <submittedName>
        <fullName evidence="6">ATP-binding cassette domain-containing protein</fullName>
    </submittedName>
</protein>
<evidence type="ECO:0000259" key="5">
    <source>
        <dbReference type="PROSITE" id="PS50893"/>
    </source>
</evidence>
<evidence type="ECO:0000313" key="7">
    <source>
        <dbReference type="Proteomes" id="UP000829817"/>
    </source>
</evidence>
<dbReference type="EMBL" id="CP091508">
    <property type="protein sequence ID" value="UOO83211.1"/>
    <property type="molecule type" value="Genomic_DNA"/>
</dbReference>
<proteinExistence type="predicted"/>
<dbReference type="PANTHER" id="PTHR42781">
    <property type="entry name" value="SPERMIDINE/PUTRESCINE IMPORT ATP-BINDING PROTEIN POTA"/>
    <property type="match status" value="1"/>
</dbReference>
<feature type="domain" description="ABC transporter" evidence="5">
    <location>
        <begin position="2"/>
        <end position="214"/>
    </location>
</feature>
<dbReference type="SUPFAM" id="SSF52540">
    <property type="entry name" value="P-loop containing nucleoside triphosphate hydrolases"/>
    <property type="match status" value="1"/>
</dbReference>
<organism evidence="6 7">
    <name type="scientific">Uruburuella testudinis</name>
    <dbReference type="NCBI Taxonomy" id="1282863"/>
    <lineage>
        <taxon>Bacteria</taxon>
        <taxon>Pseudomonadati</taxon>
        <taxon>Pseudomonadota</taxon>
        <taxon>Betaproteobacteria</taxon>
        <taxon>Neisseriales</taxon>
        <taxon>Neisseriaceae</taxon>
        <taxon>Uruburuella</taxon>
    </lineage>
</organism>
<dbReference type="Proteomes" id="UP000829817">
    <property type="component" value="Chromosome"/>
</dbReference>
<dbReference type="Gene3D" id="3.40.50.300">
    <property type="entry name" value="P-loop containing nucleotide triphosphate hydrolases"/>
    <property type="match status" value="1"/>
</dbReference>
<dbReference type="PANTHER" id="PTHR42781:SF4">
    <property type="entry name" value="SPERMIDINE_PUTRESCINE IMPORT ATP-BINDING PROTEIN POTA"/>
    <property type="match status" value="1"/>
</dbReference>
<dbReference type="SMART" id="SM00382">
    <property type="entry name" value="AAA"/>
    <property type="match status" value="1"/>
</dbReference>
<keyword evidence="4 6" id="KW-0067">ATP-binding</keyword>
<dbReference type="InterPro" id="IPR003593">
    <property type="entry name" value="AAA+_ATPase"/>
</dbReference>
<dbReference type="GO" id="GO:0005524">
    <property type="term" value="F:ATP binding"/>
    <property type="evidence" value="ECO:0007669"/>
    <property type="project" value="UniProtKB-KW"/>
</dbReference>
<sequence>MRFDIDIYKKLPSFELKLKLQSPHEKLALLGPSGAGKSLSLSLLAGLLQPDGGHIRIGGETWFDAHTVLSVQQRRVGLVFQDYALFPHLTVAQNIGFGLQPGWFNPGRRPSEKVQQWLDILDLNRVADHYPRQISGGQKQRTALARALIMQPKLLLLDEPFAALDTDLRRHTRAELLQLQQQTGVPMILITHDQADADELADEVWRMADGQMAV</sequence>
<evidence type="ECO:0000256" key="2">
    <source>
        <dbReference type="ARBA" id="ARBA00022475"/>
    </source>
</evidence>
<accession>A0ABY4E2R6</accession>
<reference evidence="6 7" key="1">
    <citation type="journal article" date="2022" name="Res Sq">
        <title>Evolution of multicellular longitudinally dividing oral cavity symbionts (Neisseriaceae).</title>
        <authorList>
            <person name="Nyongesa S."/>
            <person name="Weber P."/>
            <person name="Bernet E."/>
            <person name="Pullido F."/>
            <person name="Nieckarz M."/>
            <person name="Delaby M."/>
            <person name="Nieves C."/>
            <person name="Viehboeck T."/>
            <person name="Krause N."/>
            <person name="Rivera-Millot A."/>
            <person name="Nakamura A."/>
            <person name="Vischer N."/>
            <person name="VanNieuwenhze M."/>
            <person name="Brun Y."/>
            <person name="Cava F."/>
            <person name="Bulgheresi S."/>
            <person name="Veyrier F."/>
        </authorList>
    </citation>
    <scope>NUCLEOTIDE SEQUENCE [LARGE SCALE GENOMIC DNA]</scope>
    <source>
        <strain evidence="6 7">CCUG 63373m</strain>
    </source>
</reference>
<keyword evidence="2" id="KW-0472">Membrane</keyword>
<dbReference type="Pfam" id="PF00005">
    <property type="entry name" value="ABC_tran"/>
    <property type="match status" value="1"/>
</dbReference>
<evidence type="ECO:0000256" key="1">
    <source>
        <dbReference type="ARBA" id="ARBA00022448"/>
    </source>
</evidence>
<dbReference type="RefSeq" id="WP_244787666.1">
    <property type="nucleotide sequence ID" value="NZ_CP091508.1"/>
</dbReference>
<evidence type="ECO:0000313" key="6">
    <source>
        <dbReference type="EMBL" id="UOO83211.1"/>
    </source>
</evidence>